<dbReference type="Proteomes" id="UP000030106">
    <property type="component" value="Unassembled WGS sequence"/>
</dbReference>
<protein>
    <recommendedName>
        <fullName evidence="6">Cyclochlorotine biosynthesis protein O</fullName>
    </recommendedName>
</protein>
<dbReference type="PANTHER" id="PTHR33365">
    <property type="entry name" value="YALI0B05434P"/>
    <property type="match status" value="1"/>
</dbReference>
<dbReference type="eggNOG" id="ENOG502R9IJ">
    <property type="taxonomic scope" value="Eukaryota"/>
</dbReference>
<dbReference type="InterPro" id="IPR021765">
    <property type="entry name" value="UstYa-like"/>
</dbReference>
<comment type="pathway">
    <text evidence="1">Mycotoxin biosynthesis.</text>
</comment>
<feature type="transmembrane region" description="Helical" evidence="3">
    <location>
        <begin position="39"/>
        <end position="59"/>
    </location>
</feature>
<keyword evidence="3" id="KW-1133">Transmembrane helix</keyword>
<keyword evidence="3" id="KW-0812">Transmembrane</keyword>
<reference evidence="4 5" key="1">
    <citation type="submission" date="2012-10" db="EMBL/GenBank/DDBJ databases">
        <title>Genome sequencing and analysis of entomopathogenic fungi Beauveria bassiana D1-5.</title>
        <authorList>
            <person name="Li Q."/>
            <person name="Wang L."/>
            <person name="Zhang Z."/>
            <person name="Wang Q."/>
            <person name="Ren J."/>
            <person name="Wang M."/>
            <person name="Xu W."/>
            <person name="Wang J."/>
            <person name="Lu Y."/>
            <person name="Du Q."/>
            <person name="Sun Z."/>
        </authorList>
    </citation>
    <scope>NUCLEOTIDE SEQUENCE [LARGE SCALE GENOMIC DNA]</scope>
    <source>
        <strain evidence="4 5">D1-5</strain>
    </source>
</reference>
<comment type="similarity">
    <text evidence="2">Belongs to the ustYa family.</text>
</comment>
<accession>A0A0A2VNB6</accession>
<evidence type="ECO:0000313" key="4">
    <source>
        <dbReference type="EMBL" id="KGQ07812.1"/>
    </source>
</evidence>
<dbReference type="STRING" id="1245745.A0A0A2VNB6"/>
<sequence>MEQKADEWASDEVPFLLGEEKNSLEPPSRPNRRERWANILPYSVALNVVLLVLALLGLWNMQRHDASKHYIPNEIYTPAQSAIEYQNILFTGGLKGDGSKYLGSTPEVDEAWDNLYNKTLISQILPDAAAQLPNATTRFSNDTNYHIVELDVFHQLHCLNMLRKLVYPETYSKDLLSGSEEAEGNVFHLEHCYEQLRQSLQCASDLATITWQWSRKRKGFVGNVHTMHTCRNFDKIHEWSVKNVAAQELNFFEYVEGAPIFENEY</sequence>
<dbReference type="EMBL" id="ANFO01000640">
    <property type="protein sequence ID" value="KGQ07812.1"/>
    <property type="molecule type" value="Genomic_DNA"/>
</dbReference>
<comment type="caution">
    <text evidence="4">The sequence shown here is derived from an EMBL/GenBank/DDBJ whole genome shotgun (WGS) entry which is preliminary data.</text>
</comment>
<organism evidence="4 5">
    <name type="scientific">Beauveria bassiana D1-5</name>
    <dbReference type="NCBI Taxonomy" id="1245745"/>
    <lineage>
        <taxon>Eukaryota</taxon>
        <taxon>Fungi</taxon>
        <taxon>Dikarya</taxon>
        <taxon>Ascomycota</taxon>
        <taxon>Pezizomycotina</taxon>
        <taxon>Sordariomycetes</taxon>
        <taxon>Hypocreomycetidae</taxon>
        <taxon>Hypocreales</taxon>
        <taxon>Cordycipitaceae</taxon>
        <taxon>Beauveria</taxon>
    </lineage>
</organism>
<name>A0A0A2VNB6_BEABA</name>
<evidence type="ECO:0000256" key="1">
    <source>
        <dbReference type="ARBA" id="ARBA00004685"/>
    </source>
</evidence>
<dbReference type="HOGENOM" id="CLU_042941_2_0_1"/>
<gene>
    <name evidence="4" type="ORF">BBAD15_g6893</name>
</gene>
<dbReference type="PANTHER" id="PTHR33365:SF4">
    <property type="entry name" value="CYCLOCHLOROTINE BIOSYNTHESIS PROTEIN O"/>
    <property type="match status" value="1"/>
</dbReference>
<evidence type="ECO:0000313" key="5">
    <source>
        <dbReference type="Proteomes" id="UP000030106"/>
    </source>
</evidence>
<evidence type="ECO:0000256" key="2">
    <source>
        <dbReference type="ARBA" id="ARBA00035112"/>
    </source>
</evidence>
<evidence type="ECO:0000256" key="3">
    <source>
        <dbReference type="SAM" id="Phobius"/>
    </source>
</evidence>
<dbReference type="AlphaFoldDB" id="A0A0A2VNB6"/>
<proteinExistence type="inferred from homology"/>
<dbReference type="GO" id="GO:0043386">
    <property type="term" value="P:mycotoxin biosynthetic process"/>
    <property type="evidence" value="ECO:0007669"/>
    <property type="project" value="InterPro"/>
</dbReference>
<evidence type="ECO:0008006" key="6">
    <source>
        <dbReference type="Google" id="ProtNLM"/>
    </source>
</evidence>
<dbReference type="Pfam" id="PF11807">
    <property type="entry name" value="UstYa"/>
    <property type="match status" value="1"/>
</dbReference>
<keyword evidence="3" id="KW-0472">Membrane</keyword>
<dbReference type="OrthoDB" id="3687641at2759"/>